<dbReference type="InterPro" id="IPR011990">
    <property type="entry name" value="TPR-like_helical_dom_sf"/>
</dbReference>
<keyword evidence="7" id="KW-0517">Myogenesis</keyword>
<evidence type="ECO:0000256" key="10">
    <source>
        <dbReference type="ARBA" id="ARBA00023186"/>
    </source>
</evidence>
<dbReference type="Pfam" id="PF11701">
    <property type="entry name" value="UNC45-central"/>
    <property type="match status" value="1"/>
</dbReference>
<dbReference type="PANTHER" id="PTHR45994">
    <property type="entry name" value="FI21225P1"/>
    <property type="match status" value="1"/>
</dbReference>
<dbReference type="GO" id="GO:0030154">
    <property type="term" value="P:cell differentiation"/>
    <property type="evidence" value="ECO:0007669"/>
    <property type="project" value="UniProtKB-KW"/>
</dbReference>
<dbReference type="InterPro" id="IPR011989">
    <property type="entry name" value="ARM-like"/>
</dbReference>
<feature type="domain" description="UNC-45/Cro1/She4 central" evidence="12">
    <location>
        <begin position="310"/>
        <end position="495"/>
    </location>
</feature>
<dbReference type="GO" id="GO:0048471">
    <property type="term" value="C:perinuclear region of cytoplasm"/>
    <property type="evidence" value="ECO:0007669"/>
    <property type="project" value="UniProtKB-SubCell"/>
</dbReference>
<dbReference type="InterPro" id="IPR019734">
    <property type="entry name" value="TPR_rpt"/>
</dbReference>
<reference evidence="13" key="1">
    <citation type="submission" date="2021-12" db="EMBL/GenBank/DDBJ databases">
        <authorList>
            <person name="King R."/>
        </authorList>
    </citation>
    <scope>NUCLEOTIDE SEQUENCE</scope>
</reference>
<evidence type="ECO:0000256" key="2">
    <source>
        <dbReference type="ARBA" id="ARBA00004216"/>
    </source>
</evidence>
<dbReference type="PANTHER" id="PTHR45994:SF1">
    <property type="entry name" value="FI21225P1"/>
    <property type="match status" value="1"/>
</dbReference>
<comment type="subcellular location">
    <subcellularLocation>
        <location evidence="1">Cytoplasm</location>
        <location evidence="1">Myofibril</location>
        <location evidence="1">Sarcomere</location>
        <location evidence="1">A band</location>
    </subcellularLocation>
    <subcellularLocation>
        <location evidence="2">Cytoplasm</location>
        <location evidence="2">Myofibril</location>
        <location evidence="2">Sarcomere</location>
        <location evidence="2">Z line</location>
    </subcellularLocation>
    <subcellularLocation>
        <location evidence="3">Cytoplasm</location>
        <location evidence="3">Perinuclear region</location>
    </subcellularLocation>
</comment>
<proteinExistence type="predicted"/>
<evidence type="ECO:0000256" key="3">
    <source>
        <dbReference type="ARBA" id="ARBA00004556"/>
    </source>
</evidence>
<evidence type="ECO:0000256" key="9">
    <source>
        <dbReference type="ARBA" id="ARBA00022803"/>
    </source>
</evidence>
<dbReference type="SMART" id="SM00185">
    <property type="entry name" value="ARM"/>
    <property type="match status" value="5"/>
</dbReference>
<dbReference type="InterPro" id="IPR016024">
    <property type="entry name" value="ARM-type_fold"/>
</dbReference>
<evidence type="ECO:0000313" key="14">
    <source>
        <dbReference type="Proteomes" id="UP001152759"/>
    </source>
</evidence>
<evidence type="ECO:0000256" key="1">
    <source>
        <dbReference type="ARBA" id="ARBA00004161"/>
    </source>
</evidence>
<evidence type="ECO:0000256" key="8">
    <source>
        <dbReference type="ARBA" id="ARBA00022782"/>
    </source>
</evidence>
<keyword evidence="9 11" id="KW-0802">TPR repeat</keyword>
<dbReference type="GO" id="GO:0007517">
    <property type="term" value="P:muscle organ development"/>
    <property type="evidence" value="ECO:0007669"/>
    <property type="project" value="UniProtKB-KW"/>
</dbReference>
<evidence type="ECO:0000313" key="13">
    <source>
        <dbReference type="EMBL" id="CAH0388284.1"/>
    </source>
</evidence>
<accession>A0A9P0ABJ6</accession>
<feature type="repeat" description="TPR" evidence="11">
    <location>
        <begin position="51"/>
        <end position="84"/>
    </location>
</feature>
<keyword evidence="5" id="KW-0217">Developmental protein</keyword>
<evidence type="ECO:0000256" key="6">
    <source>
        <dbReference type="ARBA" id="ARBA00022490"/>
    </source>
</evidence>
<organism evidence="13 14">
    <name type="scientific">Bemisia tabaci</name>
    <name type="common">Sweetpotato whitefly</name>
    <name type="synonym">Aleurodes tabaci</name>
    <dbReference type="NCBI Taxonomy" id="7038"/>
    <lineage>
        <taxon>Eukaryota</taxon>
        <taxon>Metazoa</taxon>
        <taxon>Ecdysozoa</taxon>
        <taxon>Arthropoda</taxon>
        <taxon>Hexapoda</taxon>
        <taxon>Insecta</taxon>
        <taxon>Pterygota</taxon>
        <taxon>Neoptera</taxon>
        <taxon>Paraneoptera</taxon>
        <taxon>Hemiptera</taxon>
        <taxon>Sternorrhyncha</taxon>
        <taxon>Aleyrodoidea</taxon>
        <taxon>Aleyrodidae</taxon>
        <taxon>Aleyrodinae</taxon>
        <taxon>Bemisia</taxon>
    </lineage>
</organism>
<name>A0A9P0ABJ6_BEMTA</name>
<evidence type="ECO:0000256" key="11">
    <source>
        <dbReference type="PROSITE-ProRule" id="PRU00339"/>
    </source>
</evidence>
<protein>
    <recommendedName>
        <fullName evidence="4">Protein unc-45 homolog B</fullName>
    </recommendedName>
</protein>
<keyword evidence="6" id="KW-0963">Cytoplasm</keyword>
<dbReference type="SUPFAM" id="SSF48371">
    <property type="entry name" value="ARM repeat"/>
    <property type="match status" value="2"/>
</dbReference>
<keyword evidence="10" id="KW-0143">Chaperone</keyword>
<keyword evidence="14" id="KW-1185">Reference proteome</keyword>
<dbReference type="GO" id="GO:0031672">
    <property type="term" value="C:A band"/>
    <property type="evidence" value="ECO:0007669"/>
    <property type="project" value="UniProtKB-SubCell"/>
</dbReference>
<keyword evidence="8" id="KW-0221">Differentiation</keyword>
<gene>
    <name evidence="13" type="ORF">BEMITA_LOCUS7205</name>
</gene>
<dbReference type="Gene3D" id="1.25.10.10">
    <property type="entry name" value="Leucine-rich Repeat Variant"/>
    <property type="match status" value="2"/>
</dbReference>
<dbReference type="SUPFAM" id="SSF48452">
    <property type="entry name" value="TPR-like"/>
    <property type="match status" value="1"/>
</dbReference>
<dbReference type="AlphaFoldDB" id="A0A9P0ABJ6"/>
<dbReference type="InterPro" id="IPR024660">
    <property type="entry name" value="UCS_central_dom"/>
</dbReference>
<dbReference type="InterPro" id="IPR000225">
    <property type="entry name" value="Armadillo"/>
</dbReference>
<dbReference type="EMBL" id="OU963865">
    <property type="protein sequence ID" value="CAH0388284.1"/>
    <property type="molecule type" value="Genomic_DNA"/>
</dbReference>
<evidence type="ECO:0000256" key="7">
    <source>
        <dbReference type="ARBA" id="ARBA00022541"/>
    </source>
</evidence>
<dbReference type="PROSITE" id="PS50005">
    <property type="entry name" value="TPR"/>
    <property type="match status" value="2"/>
</dbReference>
<dbReference type="Proteomes" id="UP001152759">
    <property type="component" value="Chromosome 4"/>
</dbReference>
<dbReference type="KEGG" id="btab:109034327"/>
<dbReference type="GO" id="GO:0051879">
    <property type="term" value="F:Hsp90 protein binding"/>
    <property type="evidence" value="ECO:0007669"/>
    <property type="project" value="TreeGrafter"/>
</dbReference>
<dbReference type="SMART" id="SM00028">
    <property type="entry name" value="TPR"/>
    <property type="match status" value="3"/>
</dbReference>
<evidence type="ECO:0000256" key="4">
    <source>
        <dbReference type="ARBA" id="ARBA00020768"/>
    </source>
</evidence>
<feature type="repeat" description="TPR" evidence="11">
    <location>
        <begin position="13"/>
        <end position="46"/>
    </location>
</feature>
<sequence length="943" mass="105337">MPELKEVVNSDNAVELKEKGNEAFKHGDLDLALKYYTDGLKVAPSDSNEQATLLKNRAAVYLKRNENEKVVADTTSALEITPNDPKSLYRRCQALENLERFEEAYRDAKLIHTVDPGNKVIQPVLARLHAIVQERMRLNAQTQNKVSQMFKYAFTMEESSDKREQAMNNLLVLSREKTGADALIEAGVLHKISQLLGVEKNSEIYLNAIRTVGELCKNNVSRTKKVLHELGVPWFLDILNCRSEEQVNAAQYCLQCILNSLSGLENNLDSRPNEKLCEENKKEIDTLLTCLVYSCNSRTISGLARDAIIQLITRNVHYKAINWAERLIEIKGLQRLMEVASELQEYKYESSMEITESTHILTSVCFARIYENMYYDKARERYLENVLDFVKGKLITPDIESKVRVTVAIKCLLLGPLDIGNTIIAREGIMEMIIVMANTEEKLQQKVACECIIAAASKKDKIASIIQQGVGILKNLYASKDDEIRVRALVGLCKLGSSGGTDASIRPFADGSTVKLAEACRKFLLNPHKSNDMRRWAAEGLSYLTLDAEVKEKLTEDKPAIRALIELSKEKTQASVYGVITTFVNLCNAYDKQEVIPEMVELAKFAKHHIPEEHELDDPDFVAKRINALTKEGLTHALVALSKTESDNSKELVCRVFNAMASQQDLRGIIVAQGGVKVLLPMSLRGTEKGKKQAAQAIARIGITMNPEVAFAGQRALEVVRPLLSLLHPECTALESFEALMALCNLAGMNESVRKRIIKEQGLQKIETYLFEDHLMLRRAATQCITNLVMSLDVVQSYEGNNDKLKFLVLLCGEEDAETSQAAAGAVAMLTGESVKCCSKLFEVSDWQERFKELLAHPDPGTQYRGSVIVYNVISSSKENAEKIVETGILEVLMALTLLKEDGMEKVREFAEKSLKVAETMKVIKKPDSADVTNDVNQSDDES</sequence>
<evidence type="ECO:0000256" key="5">
    <source>
        <dbReference type="ARBA" id="ARBA00022473"/>
    </source>
</evidence>
<dbReference type="GO" id="GO:0030018">
    <property type="term" value="C:Z disc"/>
    <property type="evidence" value="ECO:0007669"/>
    <property type="project" value="UniProtKB-SubCell"/>
</dbReference>
<dbReference type="FunFam" id="1.25.10.10:FF:000043">
    <property type="entry name" value="Unc-45 myosin chaperone B"/>
    <property type="match status" value="1"/>
</dbReference>
<dbReference type="Gene3D" id="1.25.40.10">
    <property type="entry name" value="Tetratricopeptide repeat domain"/>
    <property type="match status" value="1"/>
</dbReference>
<evidence type="ECO:0000259" key="12">
    <source>
        <dbReference type="Pfam" id="PF11701"/>
    </source>
</evidence>